<protein>
    <submittedName>
        <fullName evidence="1">Uncharacterized protein</fullName>
    </submittedName>
</protein>
<dbReference type="AlphaFoldDB" id="C6XGJ7"/>
<dbReference type="eggNOG" id="COG0606">
    <property type="taxonomic scope" value="Bacteria"/>
</dbReference>
<dbReference type="STRING" id="537021.CLIBASIA_04645"/>
<accession>C6XGJ7</accession>
<reference evidence="1 2" key="1">
    <citation type="journal article" date="2009" name="Mol. Plant Microbe Interact.">
        <title>Complete genome sequence of citrus huanglongbing bacterium, 'Candidatus Liberibacter asiaticus' obtained through metagenomics.</title>
        <authorList>
            <person name="Duan Y."/>
            <person name="Zhou L."/>
            <person name="Hall D.G."/>
            <person name="Li W."/>
            <person name="Doddapaneni H."/>
            <person name="Lin H."/>
            <person name="Liu L."/>
            <person name="Vahling C.M."/>
            <person name="Gabriel D.W."/>
            <person name="Williams K.P."/>
            <person name="Dickerman A."/>
            <person name="Sun Y."/>
            <person name="Gottwald T."/>
        </authorList>
    </citation>
    <scope>NUCLEOTIDE SEQUENCE [LARGE SCALE GENOMIC DNA]</scope>
    <source>
        <strain evidence="2">psy62</strain>
    </source>
</reference>
<organism evidence="1 2">
    <name type="scientific">Liberibacter asiaticus (strain psy62)</name>
    <dbReference type="NCBI Taxonomy" id="537021"/>
    <lineage>
        <taxon>Bacteria</taxon>
        <taxon>Pseudomonadati</taxon>
        <taxon>Pseudomonadota</taxon>
        <taxon>Alphaproteobacteria</taxon>
        <taxon>Hyphomicrobiales</taxon>
        <taxon>Rhizobiaceae</taxon>
        <taxon>Liberibacter</taxon>
    </lineage>
</organism>
<name>C6XGJ7_LIBAP</name>
<evidence type="ECO:0000313" key="1">
    <source>
        <dbReference type="EMBL" id="ACT57500.1"/>
    </source>
</evidence>
<gene>
    <name evidence="1" type="ordered locus">CLIBASIA_04645</name>
</gene>
<sequence length="108" mass="11804">MASIQAISTESFSHYLAVGEINLDGSLPAAICAKNMNKDFICPQSCGSEAAWASDSLRIVAPSTLLELINHLNNKQLLPQPCKSTYKKRDNLPNFAEIKGQKTIKRAL</sequence>
<proteinExistence type="predicted"/>
<evidence type="ECO:0000313" key="2">
    <source>
        <dbReference type="Proteomes" id="UP000002744"/>
    </source>
</evidence>
<reference evidence="1 2" key="2">
    <citation type="journal article" date="2011" name="Appl. Environ. Microbiol.">
        <title>Diversity and plasticity of the intracellular plant pathogen and insect symbiont, 'Candidatus Liberibacter asiaticus', revealed by hyper variable prophage genes with intragenic tandem repeats.</title>
        <authorList>
            <person name="Zhou L."/>
            <person name="Powell C.A."/>
            <person name="Hoffman M.T."/>
            <person name="Li W."/>
            <person name="Fan G."/>
            <person name="Liu B."/>
            <person name="Lin H."/>
            <person name="Duan Y."/>
        </authorList>
    </citation>
    <scope>NUCLEOTIDE SEQUENCE [LARGE SCALE GENOMIC DNA]</scope>
    <source>
        <strain evidence="2">psy62</strain>
    </source>
</reference>
<dbReference type="Proteomes" id="UP000002744">
    <property type="component" value="Chromosome"/>
</dbReference>
<dbReference type="KEGG" id="las:CLIBASIA_04645"/>
<dbReference type="EMBL" id="CP001677">
    <property type="protein sequence ID" value="ACT57500.1"/>
    <property type="molecule type" value="Genomic_DNA"/>
</dbReference>
<dbReference type="HOGENOM" id="CLU_2192219_0_0_5"/>